<feature type="compositionally biased region" description="Basic and acidic residues" evidence="1">
    <location>
        <begin position="330"/>
        <end position="343"/>
    </location>
</feature>
<dbReference type="AlphaFoldDB" id="A0A9W6RTZ1"/>
<feature type="region of interest" description="Disordered" evidence="1">
    <location>
        <begin position="260"/>
        <end position="343"/>
    </location>
</feature>
<feature type="compositionally biased region" description="Basic and acidic residues" evidence="1">
    <location>
        <begin position="295"/>
        <end position="305"/>
    </location>
</feature>
<feature type="compositionally biased region" description="Low complexity" evidence="1">
    <location>
        <begin position="310"/>
        <end position="319"/>
    </location>
</feature>
<protein>
    <submittedName>
        <fullName evidence="2">Uncharacterized protein</fullName>
    </submittedName>
</protein>
<dbReference type="Proteomes" id="UP001165135">
    <property type="component" value="Unassembled WGS sequence"/>
</dbReference>
<comment type="caution">
    <text evidence="2">The sequence shown here is derived from an EMBL/GenBank/DDBJ whole genome shotgun (WGS) entry which is preliminary data.</text>
</comment>
<feature type="compositionally biased region" description="Basic and acidic residues" evidence="1">
    <location>
        <begin position="262"/>
        <end position="271"/>
    </location>
</feature>
<evidence type="ECO:0000313" key="3">
    <source>
        <dbReference type="Proteomes" id="UP001165135"/>
    </source>
</evidence>
<feature type="compositionally biased region" description="Low complexity" evidence="1">
    <location>
        <begin position="52"/>
        <end position="76"/>
    </location>
</feature>
<reference evidence="2" key="1">
    <citation type="submission" date="2023-03" db="EMBL/GenBank/DDBJ databases">
        <title>Actinoallomurus iriomotensis NBRC 103681.</title>
        <authorList>
            <person name="Ichikawa N."/>
            <person name="Sato H."/>
            <person name="Tonouchi N."/>
        </authorList>
    </citation>
    <scope>NUCLEOTIDE SEQUENCE</scope>
    <source>
        <strain evidence="2">NBRC 103681</strain>
    </source>
</reference>
<feature type="compositionally biased region" description="Basic and acidic residues" evidence="1">
    <location>
        <begin position="30"/>
        <end position="39"/>
    </location>
</feature>
<name>A0A9W6RTZ1_9ACTN</name>
<feature type="region of interest" description="Disordered" evidence="1">
    <location>
        <begin position="30"/>
        <end position="76"/>
    </location>
</feature>
<evidence type="ECO:0000256" key="1">
    <source>
        <dbReference type="SAM" id="MobiDB-lite"/>
    </source>
</evidence>
<accession>A0A9W6RTZ1</accession>
<gene>
    <name evidence="2" type="ORF">Airi01_083540</name>
</gene>
<evidence type="ECO:0000313" key="2">
    <source>
        <dbReference type="EMBL" id="GLY80087.1"/>
    </source>
</evidence>
<organism evidence="2 3">
    <name type="scientific">Actinoallomurus iriomotensis</name>
    <dbReference type="NCBI Taxonomy" id="478107"/>
    <lineage>
        <taxon>Bacteria</taxon>
        <taxon>Bacillati</taxon>
        <taxon>Actinomycetota</taxon>
        <taxon>Actinomycetes</taxon>
        <taxon>Streptosporangiales</taxon>
        <taxon>Thermomonosporaceae</taxon>
        <taxon>Actinoallomurus</taxon>
    </lineage>
</organism>
<dbReference type="EMBL" id="BSTJ01000013">
    <property type="protein sequence ID" value="GLY80087.1"/>
    <property type="molecule type" value="Genomic_DNA"/>
</dbReference>
<proteinExistence type="predicted"/>
<sequence length="637" mass="68997">MADRAEDGLGGTAETIRRLVSLLPPDLRDRASSELRAEGLDPGEPAEPRGTAGPPAARSYAAPPFAPPSSAASSLGAGLGRSLRAAGTVLECDAVLSAARRPDWDALAGEHRREPFERSQRRALIAHPDCPDALTRALLTPWDSLVAGRLASRRRAVPPWAWRAALTRIGEMRPWFFRRVLTEETVEELILTTPRLDLLVRAVAGYDHNGHREARAFWECAGRLLRSRLHDDRDGWPAAAAALPSHPGTFTGLLRRIQTPSAHDDLPRRLPDVTARTASSRRPEVPSADAAPSHRLGDRPDEPGRPSRLPDATARTAPSRRPEPPPADADPSHRLGDRPDEPGRADLRVLAQAPDAVLADVIAGLADPVLEDMYDRDLARLRTREYLTGMVVDRLVAAGVPPRPVFARWTYGAMATSATRAWAHGLNWMLDQVNESRAGYDVTLRRLLAARLPRPGAVTDLAGALHACAGAVEAEALLTAMYGPDGSPPWHGLVLAHHDTPFREPVLCVLAAREGLPAALVEDLPARDLFLLAAHSRAAARVIVTMLHRTPDSRPLLRRVRAEGFLDDGELVRTTRPARALLAYACRPETPGAVIEHCSRLVEAAARAAPAGFWPALWRSLPAFDGSLPELLKAAGE</sequence>